<dbReference type="InterPro" id="IPR027417">
    <property type="entry name" value="P-loop_NTPase"/>
</dbReference>
<dbReference type="UniPathway" id="UPA00148"/>
<dbReference type="PANTHER" id="PTHR21343:SF1">
    <property type="entry name" value="COBYRIC ACID SYNTHASE"/>
    <property type="match status" value="1"/>
</dbReference>
<dbReference type="STRING" id="1121883.SAMN02745226_01777"/>
<dbReference type="NCBIfam" id="NF001989">
    <property type="entry name" value="PRK00784.1"/>
    <property type="match status" value="1"/>
</dbReference>
<dbReference type="InterPro" id="IPR002586">
    <property type="entry name" value="CobQ/CobB/MinD/ParA_Nub-bd_dom"/>
</dbReference>
<proteinExistence type="predicted"/>
<evidence type="ECO:0000313" key="4">
    <source>
        <dbReference type="Proteomes" id="UP000184207"/>
    </source>
</evidence>
<sequence length="290" mass="32318">MKKGSLMIQGTSSAVGKSIITLALCRYFSNNGYKVAPFKSQNLSSVSFTSNSGQIFAWAQALQAFGAKTKPIEEMNPVLIKPVGGGYSEVFLLGKSLGRLHYTDYNRRKTFLWRKIREAYNTLLEKHDIVIVEGAGSPVELNLKKGDIVNMKVAKSFNIPVLIVGNIHLGGVFASLYGTYKLLSRAEQKLVKGFIINKFKGSKEHLGDGLKTLEKLTKVRTVGIVPFIDHHLEDEDDAGKSSKNIEKNMDSSSFTDELDSEIECISKIICDNLDMVYIKELLFRGDRIWN</sequence>
<evidence type="ECO:0000259" key="2">
    <source>
        <dbReference type="Pfam" id="PF01656"/>
    </source>
</evidence>
<dbReference type="EMBL" id="FRDJ01000012">
    <property type="protein sequence ID" value="SHN67725.1"/>
    <property type="molecule type" value="Genomic_DNA"/>
</dbReference>
<name>A0A1M7TAH0_FERGO</name>
<keyword evidence="4" id="KW-1185">Reference proteome</keyword>
<evidence type="ECO:0000256" key="1">
    <source>
        <dbReference type="ARBA" id="ARBA00022962"/>
    </source>
</evidence>
<accession>A0A1M7TAH0</accession>
<organism evidence="3 4">
    <name type="scientific">Fervidobacterium gondwanense DSM 13020</name>
    <dbReference type="NCBI Taxonomy" id="1121883"/>
    <lineage>
        <taxon>Bacteria</taxon>
        <taxon>Thermotogati</taxon>
        <taxon>Thermotogota</taxon>
        <taxon>Thermotogae</taxon>
        <taxon>Thermotogales</taxon>
        <taxon>Fervidobacteriaceae</taxon>
        <taxon>Fervidobacterium</taxon>
    </lineage>
</organism>
<reference evidence="4" key="1">
    <citation type="submission" date="2016-12" db="EMBL/GenBank/DDBJ databases">
        <authorList>
            <person name="Varghese N."/>
            <person name="Submissions S."/>
        </authorList>
    </citation>
    <scope>NUCLEOTIDE SEQUENCE [LARGE SCALE GENOMIC DNA]</scope>
    <source>
        <strain evidence="4">DSM 13020</strain>
    </source>
</reference>
<dbReference type="RefSeq" id="WP_072760650.1">
    <property type="nucleotide sequence ID" value="NZ_FRDJ01000012.1"/>
</dbReference>
<feature type="domain" description="CobQ/CobB/MinD/ParA nucleotide binding" evidence="2">
    <location>
        <begin position="6"/>
        <end position="228"/>
    </location>
</feature>
<dbReference type="Gene3D" id="3.40.50.300">
    <property type="entry name" value="P-loop containing nucleotide triphosphate hydrolases"/>
    <property type="match status" value="1"/>
</dbReference>
<protein>
    <submittedName>
        <fullName evidence="3">Adenosylcobyric acid synthase</fullName>
    </submittedName>
</protein>
<evidence type="ECO:0000313" key="3">
    <source>
        <dbReference type="EMBL" id="SHN67725.1"/>
    </source>
</evidence>
<dbReference type="SUPFAM" id="SSF52540">
    <property type="entry name" value="P-loop containing nucleoside triphosphate hydrolases"/>
    <property type="match status" value="1"/>
</dbReference>
<dbReference type="GO" id="GO:0009236">
    <property type="term" value="P:cobalamin biosynthetic process"/>
    <property type="evidence" value="ECO:0007669"/>
    <property type="project" value="UniProtKB-UniPathway"/>
</dbReference>
<dbReference type="Pfam" id="PF01656">
    <property type="entry name" value="CbiA"/>
    <property type="match status" value="1"/>
</dbReference>
<dbReference type="OrthoDB" id="9808302at2"/>
<dbReference type="PANTHER" id="PTHR21343">
    <property type="entry name" value="DETHIOBIOTIN SYNTHETASE"/>
    <property type="match status" value="1"/>
</dbReference>
<gene>
    <name evidence="3" type="ORF">SAMN02745226_01777</name>
</gene>
<dbReference type="AlphaFoldDB" id="A0A1M7TAH0"/>
<dbReference type="Proteomes" id="UP000184207">
    <property type="component" value="Unassembled WGS sequence"/>
</dbReference>
<keyword evidence="1" id="KW-0315">Glutamine amidotransferase</keyword>